<keyword evidence="2" id="KW-1133">Transmembrane helix</keyword>
<evidence type="ECO:0000256" key="1">
    <source>
        <dbReference type="SAM" id="MobiDB-lite"/>
    </source>
</evidence>
<proteinExistence type="predicted"/>
<feature type="compositionally biased region" description="Polar residues" evidence="1">
    <location>
        <begin position="1"/>
        <end position="19"/>
    </location>
</feature>
<feature type="transmembrane region" description="Helical" evidence="2">
    <location>
        <begin position="292"/>
        <end position="319"/>
    </location>
</feature>
<keyword evidence="2" id="KW-0472">Membrane</keyword>
<dbReference type="PANTHER" id="PTHR34414">
    <property type="entry name" value="HET DOMAIN-CONTAINING PROTEIN-RELATED"/>
    <property type="match status" value="1"/>
</dbReference>
<evidence type="ECO:0000313" key="4">
    <source>
        <dbReference type="Proteomes" id="UP000042958"/>
    </source>
</evidence>
<keyword evidence="4" id="KW-1185">Reference proteome</keyword>
<evidence type="ECO:0000313" key="3">
    <source>
        <dbReference type="EMBL" id="CEJ61731.1"/>
    </source>
</evidence>
<dbReference type="STRING" id="104259.A0A0F7U0G6"/>
<dbReference type="EMBL" id="CDHK01000012">
    <property type="protein sequence ID" value="CEJ61731.1"/>
    <property type="molecule type" value="Genomic_DNA"/>
</dbReference>
<gene>
    <name evidence="3" type="ORF">PMG11_10253</name>
</gene>
<reference evidence="4" key="1">
    <citation type="journal article" date="2015" name="Genome Announc.">
        <title>Draft genome sequence of the fungus Penicillium brasilianum MG11.</title>
        <authorList>
            <person name="Horn F."/>
            <person name="Linde J."/>
            <person name="Mattern D.J."/>
            <person name="Walther G."/>
            <person name="Guthke R."/>
            <person name="Brakhage A.A."/>
            <person name="Valiante V."/>
        </authorList>
    </citation>
    <scope>NUCLEOTIDE SEQUENCE [LARGE SCALE GENOMIC DNA]</scope>
    <source>
        <strain evidence="4">MG11</strain>
    </source>
</reference>
<dbReference type="PANTHER" id="PTHR34414:SF1">
    <property type="entry name" value="SUBTILISIN-LIKE SERINE PROTEASE"/>
    <property type="match status" value="1"/>
</dbReference>
<dbReference type="AlphaFoldDB" id="A0A0F7U0G6"/>
<feature type="transmembrane region" description="Helical" evidence="2">
    <location>
        <begin position="250"/>
        <end position="272"/>
    </location>
</feature>
<keyword evidence="2" id="KW-0812">Transmembrane</keyword>
<accession>A0A0F7U0G6</accession>
<sequence length="341" mass="39152">MSPSLPFSKETFSSNNELDPTSRLLPASSSTSQYLLIRPTEDIQRFLKKDLCLERLNHIHQYLWLAGQPMPPKPLNYQLSTSREIVVDQRIDMHLVWEHPQRLHIKPLPRYLLDSDFWVTNLITCKEPCCIHAQTNHVARDPATKCTKDIHKCALGFLYSYIALVRFECDLTIAHNHHLLPKDVTWENWLRLVHQLLDNGTTNPGAINPRYLYGELRLSQLNKIYVFRHGSFLQGYQFTYQTYGELFRDYLGPLTAATIYIALVLTAMQVGLATSHLGENASFQSASWGFTVFAILGPLIVVLLVGIVGIFQFCTNLVVTKRFAQRQFALHEDQRTQNQVP</sequence>
<evidence type="ECO:0008006" key="5">
    <source>
        <dbReference type="Google" id="ProtNLM"/>
    </source>
</evidence>
<evidence type="ECO:0000256" key="2">
    <source>
        <dbReference type="SAM" id="Phobius"/>
    </source>
</evidence>
<dbReference type="Pfam" id="PF20246">
    <property type="entry name" value="DUF6601"/>
    <property type="match status" value="1"/>
</dbReference>
<dbReference type="OrthoDB" id="5086500at2759"/>
<dbReference type="Proteomes" id="UP000042958">
    <property type="component" value="Unassembled WGS sequence"/>
</dbReference>
<feature type="region of interest" description="Disordered" evidence="1">
    <location>
        <begin position="1"/>
        <end position="25"/>
    </location>
</feature>
<protein>
    <recommendedName>
        <fullName evidence="5">Subtilisin-like serine protease</fullName>
    </recommendedName>
</protein>
<name>A0A0F7U0G6_PENBI</name>
<dbReference type="InterPro" id="IPR046536">
    <property type="entry name" value="DUF6601"/>
</dbReference>
<organism evidence="3 4">
    <name type="scientific">Penicillium brasilianum</name>
    <dbReference type="NCBI Taxonomy" id="104259"/>
    <lineage>
        <taxon>Eukaryota</taxon>
        <taxon>Fungi</taxon>
        <taxon>Dikarya</taxon>
        <taxon>Ascomycota</taxon>
        <taxon>Pezizomycotina</taxon>
        <taxon>Eurotiomycetes</taxon>
        <taxon>Eurotiomycetidae</taxon>
        <taxon>Eurotiales</taxon>
        <taxon>Aspergillaceae</taxon>
        <taxon>Penicillium</taxon>
    </lineage>
</organism>